<dbReference type="Proteomes" id="UP000004994">
    <property type="component" value="Chromosome 4"/>
</dbReference>
<dbReference type="InterPro" id="IPR036186">
    <property type="entry name" value="Serpin_sf"/>
</dbReference>
<keyword evidence="2" id="KW-0646">Protease inhibitor</keyword>
<protein>
    <recommendedName>
        <fullName evidence="5">Serpin domain-containing protein</fullName>
    </recommendedName>
</protein>
<evidence type="ECO:0000256" key="4">
    <source>
        <dbReference type="RuleBase" id="RU000411"/>
    </source>
</evidence>
<keyword evidence="3" id="KW-0722">Serine protease inhibitor</keyword>
<dbReference type="InterPro" id="IPR023795">
    <property type="entry name" value="Serpin_CS"/>
</dbReference>
<name>A0A3Q7GAG9_SOLLC</name>
<dbReference type="SUPFAM" id="SSF56574">
    <property type="entry name" value="Serpins"/>
    <property type="match status" value="4"/>
</dbReference>
<dbReference type="PANTHER" id="PTHR11461:SF327">
    <property type="entry name" value="SERPIN-ZX-LIKE"/>
    <property type="match status" value="1"/>
</dbReference>
<dbReference type="Gramene" id="Solyc04g079470.3.1">
    <property type="protein sequence ID" value="Solyc04g079470.3.1"/>
    <property type="gene ID" value="Solyc04g079470.3"/>
</dbReference>
<evidence type="ECO:0000313" key="7">
    <source>
        <dbReference type="Proteomes" id="UP000004994"/>
    </source>
</evidence>
<evidence type="ECO:0000313" key="6">
    <source>
        <dbReference type="EnsemblPlants" id="Solyc04g079470.3.1"/>
    </source>
</evidence>
<organism evidence="6">
    <name type="scientific">Solanum lycopersicum</name>
    <name type="common">Tomato</name>
    <name type="synonym">Lycopersicon esculentum</name>
    <dbReference type="NCBI Taxonomy" id="4081"/>
    <lineage>
        <taxon>Eukaryota</taxon>
        <taxon>Viridiplantae</taxon>
        <taxon>Streptophyta</taxon>
        <taxon>Embryophyta</taxon>
        <taxon>Tracheophyta</taxon>
        <taxon>Spermatophyta</taxon>
        <taxon>Magnoliopsida</taxon>
        <taxon>eudicotyledons</taxon>
        <taxon>Gunneridae</taxon>
        <taxon>Pentapetalae</taxon>
        <taxon>asterids</taxon>
        <taxon>lamiids</taxon>
        <taxon>Solanales</taxon>
        <taxon>Solanaceae</taxon>
        <taxon>Solanoideae</taxon>
        <taxon>Solaneae</taxon>
        <taxon>Solanum</taxon>
        <taxon>Solanum subgen. Lycopersicon</taxon>
    </lineage>
</organism>
<dbReference type="STRING" id="4081.A0A3Q7GAG9"/>
<dbReference type="InParanoid" id="A0A3Q7GAG9"/>
<evidence type="ECO:0000259" key="5">
    <source>
        <dbReference type="SMART" id="SM00093"/>
    </source>
</evidence>
<dbReference type="SMART" id="SM00093">
    <property type="entry name" value="SERPIN"/>
    <property type="match status" value="2"/>
</dbReference>
<evidence type="ECO:0000256" key="1">
    <source>
        <dbReference type="ARBA" id="ARBA00009500"/>
    </source>
</evidence>
<dbReference type="Gene3D" id="2.30.39.10">
    <property type="entry name" value="Alpha-1-antitrypsin, domain 1"/>
    <property type="match status" value="2"/>
</dbReference>
<reference evidence="6" key="1">
    <citation type="journal article" date="2012" name="Nature">
        <title>The tomato genome sequence provides insights into fleshy fruit evolution.</title>
        <authorList>
            <consortium name="Tomato Genome Consortium"/>
        </authorList>
    </citation>
    <scope>NUCLEOTIDE SEQUENCE [LARGE SCALE GENOMIC DNA]</scope>
    <source>
        <strain evidence="6">cv. Heinz 1706</strain>
    </source>
</reference>
<dbReference type="PANTHER" id="PTHR11461">
    <property type="entry name" value="SERINE PROTEASE INHIBITOR, SERPIN"/>
    <property type="match status" value="1"/>
</dbReference>
<dbReference type="GO" id="GO:0004867">
    <property type="term" value="F:serine-type endopeptidase inhibitor activity"/>
    <property type="evidence" value="ECO:0007669"/>
    <property type="project" value="UniProtKB-KW"/>
</dbReference>
<dbReference type="PaxDb" id="4081-Solyc04g079470.2.1"/>
<dbReference type="InterPro" id="IPR000215">
    <property type="entry name" value="Serpin_fam"/>
</dbReference>
<dbReference type="GO" id="GO:0005615">
    <property type="term" value="C:extracellular space"/>
    <property type="evidence" value="ECO:0000318"/>
    <property type="project" value="GO_Central"/>
</dbReference>
<dbReference type="InterPro" id="IPR042185">
    <property type="entry name" value="Serpin_sf_2"/>
</dbReference>
<dbReference type="Gene3D" id="3.30.497.10">
    <property type="entry name" value="Antithrombin, subunit I, domain 2"/>
    <property type="match status" value="4"/>
</dbReference>
<dbReference type="OMA" id="NLANIDW"/>
<evidence type="ECO:0000256" key="2">
    <source>
        <dbReference type="ARBA" id="ARBA00022690"/>
    </source>
</evidence>
<accession>A0A3Q7GAG9</accession>
<proteinExistence type="inferred from homology"/>
<dbReference type="EnsemblPlants" id="Solyc04g079470.3.1">
    <property type="protein sequence ID" value="Solyc04g079470.3.1"/>
    <property type="gene ID" value="Solyc04g079470.3"/>
</dbReference>
<reference evidence="6" key="2">
    <citation type="submission" date="2019-01" db="UniProtKB">
        <authorList>
            <consortium name="EnsemblPlants"/>
        </authorList>
    </citation>
    <scope>IDENTIFICATION</scope>
    <source>
        <strain evidence="6">cv. Heinz 1706</strain>
    </source>
</reference>
<dbReference type="CDD" id="cd02043">
    <property type="entry name" value="serpinP_plants"/>
    <property type="match status" value="2"/>
</dbReference>
<dbReference type="Pfam" id="PF00079">
    <property type="entry name" value="Serpin"/>
    <property type="match status" value="4"/>
</dbReference>
<feature type="domain" description="Serpin" evidence="5">
    <location>
        <begin position="95"/>
        <end position="464"/>
    </location>
</feature>
<evidence type="ECO:0000256" key="3">
    <source>
        <dbReference type="ARBA" id="ARBA00022900"/>
    </source>
</evidence>
<keyword evidence="7" id="KW-1185">Reference proteome</keyword>
<dbReference type="InterPro" id="IPR023796">
    <property type="entry name" value="Serpin_dom"/>
</dbReference>
<dbReference type="InterPro" id="IPR042178">
    <property type="entry name" value="Serpin_sf_1"/>
</dbReference>
<dbReference type="PROSITE" id="PS00284">
    <property type="entry name" value="SERPIN"/>
    <property type="match status" value="3"/>
</dbReference>
<sequence>MGLGLTLPFIGGLTEMVDVDEPLAVSQVFHKSFIEVNEEGTEAAAVTAMMLEGAGCSMNVEKEIDFIADHPFLFLVKDETAGAVLFMGTLLNPLAHVFSKEIKGDTNLVFSPLSIQIVLGLIAAGSKGPTKDQLLCFLKSKSIDELNSLYSHLVNIVFVDGSPNGGPRLSVANSVWIDQTLPFKPSFKKVVDNIYKAASNSVDFQNKATEVANHVNHWAKMKTNDLIKEILPHGTVNNMTRLIFANALYFKGVWNDKFNASETKDYEFHLLRGGSIKAPFMTSNKKQYAVAFDGFKVLVLHYKQGRDTTRHFCMYLFLPDARDGLPALVDKINSEPGFLNHHVPFEKTKMRKLLIPKFKTTFGFEASKVLKGLGVTSPFTSGGLTEMVDSALGGRLFVSQIFHKSFIEVNEEGTEAAAVTASVVMTKSLIIEKEIDFVADHPFLFLIRDDVTGVVLFIGSVLNPLAESITSQTDVSFMLAKHVFSNAVKGDTNLVLSPLSIQIVLGLIAAGSNGPTQNQLLSFLKSSSIDELNSLYSHISSFVFADGSPNGGPRLSVANGIWIDQTLPLRPSFKQVVDNVYKAASEYVDFQNKAAEVVDQVNQWTKMKTNGLIEEILDRDAVDNMTRLILANALYFKGEWNEKFDASETKDHEFHLLDALPIRVPFMTSKKKQYIAGFNGFKVLKFPYKQGTDTRCFSMYFILPDAHDGLPALFDKISTEPGFLTHHVPFRKVRVGKFLIPKFKITFEFEASDILKGLGLTLPFCGGGLTEMVDSTLPENPSVSKVFHKSFIEINEEGTEAAAVTAGVIMTTSLRIEKEIDFVADHPFLFLIRDDATGVVLFIGSTDISFVLVNHVFSNAVKGDTNLVLSPISMQIVLGLIAAGSNGPTQDQLLCFLKSNSIDELNSLYSHISSFVFVDGSPNGGPRLSVANGIWIDQRLPLKPSFKQVMDNAYKAASEYVDFQNKNTNDCNY</sequence>
<dbReference type="AlphaFoldDB" id="A0A3Q7GAG9"/>
<comment type="similarity">
    <text evidence="1 4">Belongs to the serpin family.</text>
</comment>
<feature type="domain" description="Serpin" evidence="5">
    <location>
        <begin position="477"/>
        <end position="849"/>
    </location>
</feature>
<dbReference type="FunFam" id="3.30.497.10:FF:000012">
    <property type="entry name" value="Predicted protein"/>
    <property type="match status" value="2"/>
</dbReference>